<dbReference type="Proteomes" id="UP000609849">
    <property type="component" value="Unassembled WGS sequence"/>
</dbReference>
<feature type="non-terminal residue" evidence="1">
    <location>
        <position position="299"/>
    </location>
</feature>
<dbReference type="RefSeq" id="WP_330596691.1">
    <property type="nucleotide sequence ID" value="NZ_JACRWE010000014.1"/>
</dbReference>
<proteinExistence type="predicted"/>
<evidence type="ECO:0000313" key="2">
    <source>
        <dbReference type="Proteomes" id="UP000609849"/>
    </source>
</evidence>
<keyword evidence="2" id="KW-1185">Reference proteome</keyword>
<name>A0ABR7JTU8_9FIRM</name>
<organism evidence="1 2">
    <name type="scientific">Romboutsia faecis</name>
    <dbReference type="NCBI Taxonomy" id="2764597"/>
    <lineage>
        <taxon>Bacteria</taxon>
        <taxon>Bacillati</taxon>
        <taxon>Bacillota</taxon>
        <taxon>Clostridia</taxon>
        <taxon>Peptostreptococcales</taxon>
        <taxon>Peptostreptococcaceae</taxon>
        <taxon>Romboutsia</taxon>
    </lineage>
</organism>
<gene>
    <name evidence="1" type="ORF">H8923_16455</name>
</gene>
<evidence type="ECO:0000313" key="1">
    <source>
        <dbReference type="EMBL" id="MBC5998343.1"/>
    </source>
</evidence>
<reference evidence="1 2" key="1">
    <citation type="submission" date="2020-08" db="EMBL/GenBank/DDBJ databases">
        <authorList>
            <person name="Liu C."/>
            <person name="Sun Q."/>
        </authorList>
    </citation>
    <scope>NUCLEOTIDE SEQUENCE [LARGE SCALE GENOMIC DNA]</scope>
    <source>
        <strain evidence="1 2">NSJ-18</strain>
    </source>
</reference>
<protein>
    <submittedName>
        <fullName evidence="1">Uncharacterized protein</fullName>
    </submittedName>
</protein>
<accession>A0ABR7JTU8</accession>
<dbReference type="EMBL" id="JACRWE010000014">
    <property type="protein sequence ID" value="MBC5998343.1"/>
    <property type="molecule type" value="Genomic_DNA"/>
</dbReference>
<comment type="caution">
    <text evidence="1">The sequence shown here is derived from an EMBL/GenBank/DDBJ whole genome shotgun (WGS) entry which is preliminary data.</text>
</comment>
<sequence>MQNVSSSYLEKIKEPSRSFECRVTIGNNVYTNADIINISIEDVQPTDGFTIGAAVSKILELTLSTNNIIYSNSKVKLEIGLNIGSTFEYILIGHFHIEDIIRTDYSTKLTCYDNMIKFEKPYFSNLGKTSSLKNIINELATITGVEFTGSLPSYNLNKLEGFTCREILGFVASICGGNAYITREGKFTIKTPETIDYSITSDNYIDLKSEEDLYKVGAITCKANDKEFTKGTLSNSSMEITFENPWVTESILTDIYNKLKGFEFIGYSMKWQGDFSLDVGDIISITDTKGNTRQVPIFS</sequence>